<dbReference type="Proteomes" id="UP000324705">
    <property type="component" value="Chromosome 1A"/>
</dbReference>
<dbReference type="SUPFAM" id="SSF56300">
    <property type="entry name" value="Metallo-dependent phosphatases"/>
    <property type="match status" value="1"/>
</dbReference>
<dbReference type="GO" id="GO:0046872">
    <property type="term" value="F:metal ion binding"/>
    <property type="evidence" value="ECO:0007669"/>
    <property type="project" value="UniProtKB-KW"/>
</dbReference>
<keyword evidence="4" id="KW-0464">Manganese</keyword>
<evidence type="ECO:0000256" key="6">
    <source>
        <dbReference type="RuleBase" id="RU004273"/>
    </source>
</evidence>
<sequence>MLLVLEPIPFPSLAASFDWIENKIVAPTKIQSPIRRNPSGEEREAVAGGFQRSGEMDLDLWIVKVKEGQHLAEHELQSLCEYQGDFVDRGFNSLEVFTILLLLKARYPGHITLLRGNHESRQLTQVYGFYDECQRKYGNANAWRYCTDVFDYLTLSAIINGTVLCVHGGLSPDIRTVDQMRTIDRNCEIPHEGPFCDLMWSDPEEIETWGVSPRGAGWLFGSRVTTEFNHVNNLELVCRAHQLVQEGLKYMFPDKGLVTVWSAPNYCYRCGNVASILSFSETMERDVKIFTETDENNQMRGPRSAVPYFL</sequence>
<keyword evidence="9" id="KW-1185">Reference proteome</keyword>
<feature type="domain" description="Serine/threonine specific protein phosphatases" evidence="7">
    <location>
        <begin position="114"/>
        <end position="119"/>
    </location>
</feature>
<comment type="similarity">
    <text evidence="5">Belongs to the PPP phosphatase family. PP-2A subfamily.</text>
</comment>
<evidence type="ECO:0000256" key="4">
    <source>
        <dbReference type="ARBA" id="ARBA00023211"/>
    </source>
</evidence>
<keyword evidence="2" id="KW-0479">Metal-binding</keyword>
<proteinExistence type="inferred from homology"/>
<name>A0A9R0V3P7_TRITD</name>
<organism evidence="8 9">
    <name type="scientific">Triticum turgidum subsp. durum</name>
    <name type="common">Durum wheat</name>
    <name type="synonym">Triticum durum</name>
    <dbReference type="NCBI Taxonomy" id="4567"/>
    <lineage>
        <taxon>Eukaryota</taxon>
        <taxon>Viridiplantae</taxon>
        <taxon>Streptophyta</taxon>
        <taxon>Embryophyta</taxon>
        <taxon>Tracheophyta</taxon>
        <taxon>Spermatophyta</taxon>
        <taxon>Magnoliopsida</taxon>
        <taxon>Liliopsida</taxon>
        <taxon>Poales</taxon>
        <taxon>Poaceae</taxon>
        <taxon>BOP clade</taxon>
        <taxon>Pooideae</taxon>
        <taxon>Triticodae</taxon>
        <taxon>Triticeae</taxon>
        <taxon>Triticinae</taxon>
        <taxon>Triticum</taxon>
    </lineage>
</organism>
<evidence type="ECO:0000256" key="1">
    <source>
        <dbReference type="ARBA" id="ARBA00004496"/>
    </source>
</evidence>
<dbReference type="PRINTS" id="PR00114">
    <property type="entry name" value="STPHPHTASE"/>
</dbReference>
<comment type="subcellular location">
    <subcellularLocation>
        <location evidence="1">Cytoplasm</location>
    </subcellularLocation>
</comment>
<dbReference type="GO" id="GO:0005737">
    <property type="term" value="C:cytoplasm"/>
    <property type="evidence" value="ECO:0007669"/>
    <property type="project" value="UniProtKB-SubCell"/>
</dbReference>
<dbReference type="PROSITE" id="PS00125">
    <property type="entry name" value="SER_THR_PHOSPHATASE"/>
    <property type="match status" value="1"/>
</dbReference>
<evidence type="ECO:0000313" key="8">
    <source>
        <dbReference type="EMBL" id="VAH11008.1"/>
    </source>
</evidence>
<reference evidence="8 9" key="1">
    <citation type="submission" date="2017-09" db="EMBL/GenBank/DDBJ databases">
        <authorList>
            <consortium name="International Durum Wheat Genome Sequencing Consortium (IDWGSC)"/>
            <person name="Milanesi L."/>
        </authorList>
    </citation>
    <scope>NUCLEOTIDE SEQUENCE [LARGE SCALE GENOMIC DNA]</scope>
    <source>
        <strain evidence="9">cv. Svevo</strain>
    </source>
</reference>
<dbReference type="GO" id="GO:0004722">
    <property type="term" value="F:protein serine/threonine phosphatase activity"/>
    <property type="evidence" value="ECO:0007669"/>
    <property type="project" value="UniProtKB-EC"/>
</dbReference>
<gene>
    <name evidence="8" type="ORF">TRITD_1Av1G218090</name>
</gene>
<evidence type="ECO:0000256" key="5">
    <source>
        <dbReference type="ARBA" id="ARBA00034714"/>
    </source>
</evidence>
<evidence type="ECO:0000259" key="7">
    <source>
        <dbReference type="PROSITE" id="PS00125"/>
    </source>
</evidence>
<protein>
    <recommendedName>
        <fullName evidence="6">Serine/threonine-protein phosphatase</fullName>
        <ecNumber evidence="6">3.1.3.16</ecNumber>
    </recommendedName>
</protein>
<dbReference type="SMART" id="SM00156">
    <property type="entry name" value="PP2Ac"/>
    <property type="match status" value="1"/>
</dbReference>
<keyword evidence="3 6" id="KW-0378">Hydrolase</keyword>
<evidence type="ECO:0000313" key="9">
    <source>
        <dbReference type="Proteomes" id="UP000324705"/>
    </source>
</evidence>
<dbReference type="Pfam" id="PF00149">
    <property type="entry name" value="Metallophos"/>
    <property type="match status" value="1"/>
</dbReference>
<accession>A0A9R0V3P7</accession>
<dbReference type="InterPro" id="IPR004843">
    <property type="entry name" value="Calcineurin-like_PHP"/>
</dbReference>
<evidence type="ECO:0000256" key="2">
    <source>
        <dbReference type="ARBA" id="ARBA00022723"/>
    </source>
</evidence>
<dbReference type="EC" id="3.1.3.16" evidence="6"/>
<dbReference type="EMBL" id="LT934111">
    <property type="protein sequence ID" value="VAH11008.1"/>
    <property type="molecule type" value="Genomic_DNA"/>
</dbReference>
<dbReference type="InterPro" id="IPR029052">
    <property type="entry name" value="Metallo-depent_PP-like"/>
</dbReference>
<comment type="catalytic activity">
    <reaction evidence="6">
        <text>O-phospho-L-threonyl-[protein] + H2O = L-threonyl-[protein] + phosphate</text>
        <dbReference type="Rhea" id="RHEA:47004"/>
        <dbReference type="Rhea" id="RHEA-COMP:11060"/>
        <dbReference type="Rhea" id="RHEA-COMP:11605"/>
        <dbReference type="ChEBI" id="CHEBI:15377"/>
        <dbReference type="ChEBI" id="CHEBI:30013"/>
        <dbReference type="ChEBI" id="CHEBI:43474"/>
        <dbReference type="ChEBI" id="CHEBI:61977"/>
        <dbReference type="EC" id="3.1.3.16"/>
    </reaction>
</comment>
<dbReference type="InterPro" id="IPR006186">
    <property type="entry name" value="Ser/Thr-sp_prot-phosphatase"/>
</dbReference>
<dbReference type="Gramene" id="TRITD1Av1G218090.2">
    <property type="protein sequence ID" value="TRITD1Av1G218090.2"/>
    <property type="gene ID" value="TRITD1Av1G218090"/>
</dbReference>
<evidence type="ECO:0000256" key="3">
    <source>
        <dbReference type="ARBA" id="ARBA00022801"/>
    </source>
</evidence>
<dbReference type="InterPro" id="IPR047129">
    <property type="entry name" value="PPA2-like"/>
</dbReference>
<dbReference type="Gene3D" id="3.60.21.10">
    <property type="match status" value="1"/>
</dbReference>
<dbReference type="AlphaFoldDB" id="A0A9R0V3P7"/>
<dbReference type="PANTHER" id="PTHR45619">
    <property type="entry name" value="SERINE/THREONINE-PROTEIN PHOSPHATASE PP2A-RELATED"/>
    <property type="match status" value="1"/>
</dbReference>